<organism evidence="1 2">
    <name type="scientific">Smallanthus sonchifolius</name>
    <dbReference type="NCBI Taxonomy" id="185202"/>
    <lineage>
        <taxon>Eukaryota</taxon>
        <taxon>Viridiplantae</taxon>
        <taxon>Streptophyta</taxon>
        <taxon>Embryophyta</taxon>
        <taxon>Tracheophyta</taxon>
        <taxon>Spermatophyta</taxon>
        <taxon>Magnoliopsida</taxon>
        <taxon>eudicotyledons</taxon>
        <taxon>Gunneridae</taxon>
        <taxon>Pentapetalae</taxon>
        <taxon>asterids</taxon>
        <taxon>campanulids</taxon>
        <taxon>Asterales</taxon>
        <taxon>Asteraceae</taxon>
        <taxon>Asteroideae</taxon>
        <taxon>Heliantheae alliance</taxon>
        <taxon>Millerieae</taxon>
        <taxon>Smallanthus</taxon>
    </lineage>
</organism>
<proteinExistence type="predicted"/>
<reference evidence="2" key="1">
    <citation type="journal article" date="2022" name="Mol. Ecol. Resour.">
        <title>The genomes of chicory, endive, great burdock and yacon provide insights into Asteraceae palaeo-polyploidization history and plant inulin production.</title>
        <authorList>
            <person name="Fan W."/>
            <person name="Wang S."/>
            <person name="Wang H."/>
            <person name="Wang A."/>
            <person name="Jiang F."/>
            <person name="Liu H."/>
            <person name="Zhao H."/>
            <person name="Xu D."/>
            <person name="Zhang Y."/>
        </authorList>
    </citation>
    <scope>NUCLEOTIDE SEQUENCE [LARGE SCALE GENOMIC DNA]</scope>
    <source>
        <strain evidence="2">cv. Yunnan</strain>
    </source>
</reference>
<reference evidence="1 2" key="2">
    <citation type="journal article" date="2022" name="Mol. Ecol. Resour.">
        <title>The genomes of chicory, endive, great burdock and yacon provide insights into Asteraceae paleo-polyploidization history and plant inulin production.</title>
        <authorList>
            <person name="Fan W."/>
            <person name="Wang S."/>
            <person name="Wang H."/>
            <person name="Wang A."/>
            <person name="Jiang F."/>
            <person name="Liu H."/>
            <person name="Zhao H."/>
            <person name="Xu D."/>
            <person name="Zhang Y."/>
        </authorList>
    </citation>
    <scope>NUCLEOTIDE SEQUENCE [LARGE SCALE GENOMIC DNA]</scope>
    <source>
        <strain evidence="2">cv. Yunnan</strain>
        <tissue evidence="1">Leaves</tissue>
    </source>
</reference>
<dbReference type="Proteomes" id="UP001056120">
    <property type="component" value="Linkage Group LG03"/>
</dbReference>
<name>A0ACB9JN90_9ASTR</name>
<keyword evidence="2" id="KW-1185">Reference proteome</keyword>
<protein>
    <submittedName>
        <fullName evidence="1">Uncharacterized protein</fullName>
    </submittedName>
</protein>
<dbReference type="EMBL" id="CM042020">
    <property type="protein sequence ID" value="KAI3821612.1"/>
    <property type="molecule type" value="Genomic_DNA"/>
</dbReference>
<evidence type="ECO:0000313" key="2">
    <source>
        <dbReference type="Proteomes" id="UP001056120"/>
    </source>
</evidence>
<evidence type="ECO:0000313" key="1">
    <source>
        <dbReference type="EMBL" id="KAI3821612.1"/>
    </source>
</evidence>
<accession>A0ACB9JN90</accession>
<comment type="caution">
    <text evidence="1">The sequence shown here is derived from an EMBL/GenBank/DDBJ whole genome shotgun (WGS) entry which is preliminary data.</text>
</comment>
<gene>
    <name evidence="1" type="ORF">L1987_09181</name>
</gene>
<sequence>MMGYPIEEYPDEDTQPTRDINSIYHHLRAKADPGSTNRSLALADSASDEALLATIGHRNGILLWIMAMVALVVAFIYYY</sequence>